<sequence>MDELSVKRLLYIDDQVILAPSACGLQEMVNKMNNSFKKRGMKLNVCKTKVMVFEMGKSMTEYDLLIEGKKVELVKEFVCLGSMFTNDGKHDRNIERRVNTGNKVNGVLLANMNSKSVSRQARLAIHNGVLIPTV</sequence>
<dbReference type="EMBL" id="BGZK01000925">
    <property type="protein sequence ID" value="GBP65314.1"/>
    <property type="molecule type" value="Genomic_DNA"/>
</dbReference>
<dbReference type="AlphaFoldDB" id="A0A4C1XRX9"/>
<comment type="caution">
    <text evidence="1">The sequence shown here is derived from an EMBL/GenBank/DDBJ whole genome shotgun (WGS) entry which is preliminary data.</text>
</comment>
<dbReference type="OrthoDB" id="425681at2759"/>
<evidence type="ECO:0000313" key="2">
    <source>
        <dbReference type="Proteomes" id="UP000299102"/>
    </source>
</evidence>
<proteinExistence type="predicted"/>
<name>A0A4C1XRX9_EUMVA</name>
<gene>
    <name evidence="1" type="ORF">EVAR_48020_1</name>
</gene>
<evidence type="ECO:0000313" key="1">
    <source>
        <dbReference type="EMBL" id="GBP65314.1"/>
    </source>
</evidence>
<dbReference type="STRING" id="151549.A0A4C1XRX9"/>
<protein>
    <submittedName>
        <fullName evidence="1">Uncharacterized protein</fullName>
    </submittedName>
</protein>
<accession>A0A4C1XRX9</accession>
<dbReference type="Proteomes" id="UP000299102">
    <property type="component" value="Unassembled WGS sequence"/>
</dbReference>
<dbReference type="PANTHER" id="PTHR47027:SF30">
    <property type="entry name" value="THAP-TYPE DOMAIN-CONTAINING PROTEIN"/>
    <property type="match status" value="1"/>
</dbReference>
<organism evidence="1 2">
    <name type="scientific">Eumeta variegata</name>
    <name type="common">Bagworm moth</name>
    <name type="synonym">Eumeta japonica</name>
    <dbReference type="NCBI Taxonomy" id="151549"/>
    <lineage>
        <taxon>Eukaryota</taxon>
        <taxon>Metazoa</taxon>
        <taxon>Ecdysozoa</taxon>
        <taxon>Arthropoda</taxon>
        <taxon>Hexapoda</taxon>
        <taxon>Insecta</taxon>
        <taxon>Pterygota</taxon>
        <taxon>Neoptera</taxon>
        <taxon>Endopterygota</taxon>
        <taxon>Lepidoptera</taxon>
        <taxon>Glossata</taxon>
        <taxon>Ditrysia</taxon>
        <taxon>Tineoidea</taxon>
        <taxon>Psychidae</taxon>
        <taxon>Oiketicinae</taxon>
        <taxon>Eumeta</taxon>
    </lineage>
</organism>
<dbReference type="PANTHER" id="PTHR47027">
    <property type="entry name" value="REVERSE TRANSCRIPTASE DOMAIN-CONTAINING PROTEIN"/>
    <property type="match status" value="1"/>
</dbReference>
<keyword evidence="2" id="KW-1185">Reference proteome</keyword>
<reference evidence="1 2" key="1">
    <citation type="journal article" date="2019" name="Commun. Biol.">
        <title>The bagworm genome reveals a unique fibroin gene that provides high tensile strength.</title>
        <authorList>
            <person name="Kono N."/>
            <person name="Nakamura H."/>
            <person name="Ohtoshi R."/>
            <person name="Tomita M."/>
            <person name="Numata K."/>
            <person name="Arakawa K."/>
        </authorList>
    </citation>
    <scope>NUCLEOTIDE SEQUENCE [LARGE SCALE GENOMIC DNA]</scope>
</reference>